<dbReference type="EMBL" id="SRPW01000723">
    <property type="protein sequence ID" value="KAG6012549.1"/>
    <property type="molecule type" value="Genomic_DNA"/>
</dbReference>
<dbReference type="Gene3D" id="1.20.120.20">
    <property type="entry name" value="Apolipoprotein"/>
    <property type="match status" value="1"/>
</dbReference>
<gene>
    <name evidence="1" type="ORF">E4U43_007738</name>
</gene>
<comment type="caution">
    <text evidence="1">The sequence shown here is derived from an EMBL/GenBank/DDBJ whole genome shotgun (WGS) entry which is preliminary data.</text>
</comment>
<reference evidence="1" key="1">
    <citation type="journal article" date="2020" name="bioRxiv">
        <title>Whole genome comparisons of ergot fungi reveals the divergence and evolution of species within the genus Claviceps are the result of varying mechanisms driving genome evolution and host range expansion.</title>
        <authorList>
            <person name="Wyka S.A."/>
            <person name="Mondo S.J."/>
            <person name="Liu M."/>
            <person name="Dettman J."/>
            <person name="Nalam V."/>
            <person name="Broders K.D."/>
        </authorList>
    </citation>
    <scope>NUCLEOTIDE SEQUENCE</scope>
    <source>
        <strain evidence="1">CCC 602</strain>
    </source>
</reference>
<dbReference type="OrthoDB" id="4023585at2759"/>
<evidence type="ECO:0000313" key="1">
    <source>
        <dbReference type="EMBL" id="KAG6012549.1"/>
    </source>
</evidence>
<keyword evidence="2" id="KW-1185">Reference proteome</keyword>
<evidence type="ECO:0000313" key="2">
    <source>
        <dbReference type="Proteomes" id="UP000748025"/>
    </source>
</evidence>
<evidence type="ECO:0008006" key="3">
    <source>
        <dbReference type="Google" id="ProtNLM"/>
    </source>
</evidence>
<proteinExistence type="predicted"/>
<protein>
    <recommendedName>
        <fullName evidence="3">LEA domain protein</fullName>
    </recommendedName>
</protein>
<name>A0A9P7NC38_9HYPO</name>
<dbReference type="AlphaFoldDB" id="A0A9P7NC38"/>
<sequence length="137" mass="14153">MSFLTERVLRAALPLGRGLAVQAPRAFSTSPALRKTPTETVKDGLKSVDRAVTDNVVLPGLDAAVSAGTKVKETAESVTKGNKGKVEELKGEAQGKVEELKGQAQGKAAEVKGAVKGAAAETRGKAKGAAEEMKKNL</sequence>
<accession>A0A9P7NC38</accession>
<organism evidence="1 2">
    <name type="scientific">Claviceps pusilla</name>
    <dbReference type="NCBI Taxonomy" id="123648"/>
    <lineage>
        <taxon>Eukaryota</taxon>
        <taxon>Fungi</taxon>
        <taxon>Dikarya</taxon>
        <taxon>Ascomycota</taxon>
        <taxon>Pezizomycotina</taxon>
        <taxon>Sordariomycetes</taxon>
        <taxon>Hypocreomycetidae</taxon>
        <taxon>Hypocreales</taxon>
        <taxon>Clavicipitaceae</taxon>
        <taxon>Claviceps</taxon>
    </lineage>
</organism>
<dbReference type="Proteomes" id="UP000748025">
    <property type="component" value="Unassembled WGS sequence"/>
</dbReference>